<organism evidence="2 3">
    <name type="scientific">Alkalihalophilus pseudofirmus</name>
    <name type="common">Bacillus pseudofirmus</name>
    <dbReference type="NCBI Taxonomy" id="79885"/>
    <lineage>
        <taxon>Bacteria</taxon>
        <taxon>Bacillati</taxon>
        <taxon>Bacillota</taxon>
        <taxon>Bacilli</taxon>
        <taxon>Bacillales</taxon>
        <taxon>Bacillaceae</taxon>
        <taxon>Alkalihalophilus</taxon>
    </lineage>
</organism>
<keyword evidence="1" id="KW-0812">Transmembrane</keyword>
<evidence type="ECO:0000313" key="3">
    <source>
        <dbReference type="Proteomes" id="UP001285636"/>
    </source>
</evidence>
<name>A0AAJ2NNE2_ALKPS</name>
<dbReference type="Pfam" id="PF09548">
    <property type="entry name" value="Spore_III_AB"/>
    <property type="match status" value="1"/>
</dbReference>
<dbReference type="RefSeq" id="WP_012959663.1">
    <property type="nucleotide sequence ID" value="NZ_CP117835.1"/>
</dbReference>
<feature type="transmembrane region" description="Helical" evidence="1">
    <location>
        <begin position="153"/>
        <end position="169"/>
    </location>
</feature>
<dbReference type="PIRSF" id="PIRSF021435">
    <property type="entry name" value="SpoIIIAB"/>
    <property type="match status" value="1"/>
</dbReference>
<evidence type="ECO:0000256" key="1">
    <source>
        <dbReference type="SAM" id="Phobius"/>
    </source>
</evidence>
<keyword evidence="1" id="KW-0472">Membrane</keyword>
<reference evidence="2" key="1">
    <citation type="submission" date="2023-10" db="EMBL/GenBank/DDBJ databases">
        <title>Screening of Alkalihalophilus pseudofirmusBZ-TG-HK211 and Its Alleviation of Salt Stress on Rapeseed Growth.</title>
        <authorList>
            <person name="Zhao B."/>
            <person name="Guo T."/>
        </authorList>
    </citation>
    <scope>NUCLEOTIDE SEQUENCE</scope>
    <source>
        <strain evidence="2">BZ-TG-HK211</strain>
    </source>
</reference>
<sequence>MKLFGALLIILVTTAVGFELARRLNERPRQLRTLKVAIQALEAEILFGLTPLAEASHNLAKQTPKPISYLFEYFSYKLRHTELPAYAAWDESIAEMWSLTSLLESEKEILKQFGQTLGQHDRSQQEKQIKMTLAHLEREEGEARDRQHRYERMVKSLGFLTGLLIVILLM</sequence>
<keyword evidence="1" id="KW-1133">Transmembrane helix</keyword>
<dbReference type="AlphaFoldDB" id="A0AAJ2NNE2"/>
<comment type="caution">
    <text evidence="2">The sequence shown here is derived from an EMBL/GenBank/DDBJ whole genome shotgun (WGS) entry which is preliminary data.</text>
</comment>
<dbReference type="InterPro" id="IPR014198">
    <property type="entry name" value="Spore_III_AB"/>
</dbReference>
<evidence type="ECO:0000313" key="2">
    <source>
        <dbReference type="EMBL" id="MDV2885561.1"/>
    </source>
</evidence>
<dbReference type="NCBIfam" id="TIGR02833">
    <property type="entry name" value="spore_III_AB"/>
    <property type="match status" value="1"/>
</dbReference>
<gene>
    <name evidence="2" type="primary">spoIIIAB</name>
    <name evidence="2" type="ORF">RYX45_10215</name>
</gene>
<proteinExistence type="predicted"/>
<dbReference type="Proteomes" id="UP001285636">
    <property type="component" value="Unassembled WGS sequence"/>
</dbReference>
<dbReference type="EMBL" id="JAWJAY010000001">
    <property type="protein sequence ID" value="MDV2885561.1"/>
    <property type="molecule type" value="Genomic_DNA"/>
</dbReference>
<accession>A0AAJ2NNE2</accession>
<protein>
    <submittedName>
        <fullName evidence="2">Stage III sporulation protein SpoIIIAB</fullName>
    </submittedName>
</protein>